<dbReference type="Proteomes" id="UP000631576">
    <property type="component" value="Unassembled WGS sequence"/>
</dbReference>
<keyword evidence="3" id="KW-1185">Reference proteome</keyword>
<dbReference type="SUPFAM" id="SSF55729">
    <property type="entry name" value="Acyl-CoA N-acyltransferases (Nat)"/>
    <property type="match status" value="1"/>
</dbReference>
<dbReference type="Gene3D" id="3.40.630.30">
    <property type="match status" value="1"/>
</dbReference>
<evidence type="ECO:0000313" key="2">
    <source>
        <dbReference type="EMBL" id="MBC5683690.1"/>
    </source>
</evidence>
<reference evidence="2 3" key="1">
    <citation type="submission" date="2020-08" db="EMBL/GenBank/DDBJ databases">
        <title>Genome public.</title>
        <authorList>
            <person name="Liu C."/>
            <person name="Sun Q."/>
        </authorList>
    </citation>
    <scope>NUCLEOTIDE SEQUENCE [LARGE SCALE GENOMIC DNA]</scope>
    <source>
        <strain evidence="2 3">NSJ-13</strain>
    </source>
</reference>
<dbReference type="RefSeq" id="WP_186865081.1">
    <property type="nucleotide sequence ID" value="NZ_JACOPE010000001.1"/>
</dbReference>
<name>A0ABR7G8A7_9FIRM</name>
<feature type="domain" description="N-acetyltransferase" evidence="1">
    <location>
        <begin position="1"/>
        <end position="161"/>
    </location>
</feature>
<evidence type="ECO:0000259" key="1">
    <source>
        <dbReference type="PROSITE" id="PS51186"/>
    </source>
</evidence>
<dbReference type="PROSITE" id="PS51186">
    <property type="entry name" value="GNAT"/>
    <property type="match status" value="1"/>
</dbReference>
<accession>A0ABR7G8A7</accession>
<dbReference type="InterPro" id="IPR016181">
    <property type="entry name" value="Acyl_CoA_acyltransferase"/>
</dbReference>
<dbReference type="EMBL" id="JACOPE010000001">
    <property type="protein sequence ID" value="MBC5683690.1"/>
    <property type="molecule type" value="Genomic_DNA"/>
</dbReference>
<organism evidence="2 3">
    <name type="scientific">Ruminococcus hominis</name>
    <dbReference type="NCBI Taxonomy" id="2763065"/>
    <lineage>
        <taxon>Bacteria</taxon>
        <taxon>Bacillati</taxon>
        <taxon>Bacillota</taxon>
        <taxon>Clostridia</taxon>
        <taxon>Eubacteriales</taxon>
        <taxon>Oscillospiraceae</taxon>
        <taxon>Ruminococcus</taxon>
    </lineage>
</organism>
<proteinExistence type="predicted"/>
<sequence length="161" mass="18547">MNIRKSTMDDLDILLHLYENARTFMSSHSNPVQWGTTYPEKELIISDIKSGHSYVCEDHTKIIATFFYHKADDPDYNEIYEGDWLNSMPYGVVHRITSDGTIHGTASFCLEWALKQCGNLKIDTHRDNSVMQHLLKKNGFSYCGLVHLQDGTERLAYQKTL</sequence>
<gene>
    <name evidence="2" type="ORF">H8S40_08945</name>
</gene>
<evidence type="ECO:0000313" key="3">
    <source>
        <dbReference type="Proteomes" id="UP000631576"/>
    </source>
</evidence>
<dbReference type="InterPro" id="IPR000182">
    <property type="entry name" value="GNAT_dom"/>
</dbReference>
<comment type="caution">
    <text evidence="2">The sequence shown here is derived from an EMBL/GenBank/DDBJ whole genome shotgun (WGS) entry which is preliminary data.</text>
</comment>
<protein>
    <submittedName>
        <fullName evidence="2">GNAT family N-acetyltransferase</fullName>
    </submittedName>
</protein>